<dbReference type="Proteomes" id="UP000095228">
    <property type="component" value="Chromosome"/>
</dbReference>
<dbReference type="AlphaFoldDB" id="A0A1D8AX71"/>
<dbReference type="EMBL" id="CP016094">
    <property type="protein sequence ID" value="AOS45470.1"/>
    <property type="molecule type" value="Genomic_DNA"/>
</dbReference>
<accession>A0A1D8AX71</accession>
<evidence type="ECO:0008006" key="3">
    <source>
        <dbReference type="Google" id="ProtNLM"/>
    </source>
</evidence>
<sequence>MNSLQPLPPYHRIRAVGSFAELAAARLADGVNALCWERTLAGDFAEVVRALAAARHDEEAIDVVDEDRLKALALSARGKEAVAVILQDLRWLREQERDPVLNCIYGYPRDEEAGPVVTDVFSWHADSAPVEADTWLCTYHGSPSEGLRNEETRRKVDDAVIRAELLRTYGGADDEGFQEFLHEHCYDLHYAPKPGAQPYSFGIRNLWRIAVDWPGSPVPPCVHRAPATIAGEPRLMVIC</sequence>
<keyword evidence="2" id="KW-1185">Reference proteome</keyword>
<dbReference type="STRING" id="1838286.Verru16b_02551"/>
<dbReference type="KEGG" id="obg:Verru16b_02551"/>
<evidence type="ECO:0000313" key="2">
    <source>
        <dbReference type="Proteomes" id="UP000095228"/>
    </source>
</evidence>
<protein>
    <recommendedName>
        <fullName evidence="3">DUF1826 domain-containing protein</fullName>
    </recommendedName>
</protein>
<proteinExistence type="predicted"/>
<gene>
    <name evidence="1" type="ORF">Verru16b_02551</name>
</gene>
<name>A0A1D8AX71_9BACT</name>
<organism evidence="1 2">
    <name type="scientific">Lacunisphaera limnophila</name>
    <dbReference type="NCBI Taxonomy" id="1838286"/>
    <lineage>
        <taxon>Bacteria</taxon>
        <taxon>Pseudomonadati</taxon>
        <taxon>Verrucomicrobiota</taxon>
        <taxon>Opitutia</taxon>
        <taxon>Opitutales</taxon>
        <taxon>Opitutaceae</taxon>
        <taxon>Lacunisphaera</taxon>
    </lineage>
</organism>
<dbReference type="RefSeq" id="WP_083270328.1">
    <property type="nucleotide sequence ID" value="NZ_CP016094.1"/>
</dbReference>
<reference evidence="1 2" key="1">
    <citation type="submission" date="2016-06" db="EMBL/GenBank/DDBJ databases">
        <title>Three novel species with peptidoglycan cell walls form the new genus Lacunisphaera gen. nov. in the family Opitutaceae of the verrucomicrobial subdivision 4.</title>
        <authorList>
            <person name="Rast P."/>
            <person name="Gloeckner I."/>
            <person name="Jogler M."/>
            <person name="Boedeker C."/>
            <person name="Jeske O."/>
            <person name="Wiegand S."/>
            <person name="Reinhardt R."/>
            <person name="Schumann P."/>
            <person name="Rohde M."/>
            <person name="Spring S."/>
            <person name="Gloeckner F.O."/>
            <person name="Jogler C."/>
        </authorList>
    </citation>
    <scope>NUCLEOTIDE SEQUENCE [LARGE SCALE GENOMIC DNA]</scope>
    <source>
        <strain evidence="1 2">IG16b</strain>
    </source>
</reference>
<evidence type="ECO:0000313" key="1">
    <source>
        <dbReference type="EMBL" id="AOS45470.1"/>
    </source>
</evidence>